<evidence type="ECO:0000313" key="2">
    <source>
        <dbReference type="Proteomes" id="UP000299102"/>
    </source>
</evidence>
<dbReference type="AlphaFoldDB" id="A0A4C1UY83"/>
<gene>
    <name evidence="1" type="ORF">EVAR_17907_1</name>
</gene>
<organism evidence="1 2">
    <name type="scientific">Eumeta variegata</name>
    <name type="common">Bagworm moth</name>
    <name type="synonym">Eumeta japonica</name>
    <dbReference type="NCBI Taxonomy" id="151549"/>
    <lineage>
        <taxon>Eukaryota</taxon>
        <taxon>Metazoa</taxon>
        <taxon>Ecdysozoa</taxon>
        <taxon>Arthropoda</taxon>
        <taxon>Hexapoda</taxon>
        <taxon>Insecta</taxon>
        <taxon>Pterygota</taxon>
        <taxon>Neoptera</taxon>
        <taxon>Endopterygota</taxon>
        <taxon>Lepidoptera</taxon>
        <taxon>Glossata</taxon>
        <taxon>Ditrysia</taxon>
        <taxon>Tineoidea</taxon>
        <taxon>Psychidae</taxon>
        <taxon>Oiketicinae</taxon>
        <taxon>Eumeta</taxon>
    </lineage>
</organism>
<dbReference type="EMBL" id="BGZK01000246">
    <property type="protein sequence ID" value="GBP31418.1"/>
    <property type="molecule type" value="Genomic_DNA"/>
</dbReference>
<protein>
    <submittedName>
        <fullName evidence="1">Uncharacterized protein</fullName>
    </submittedName>
</protein>
<keyword evidence="2" id="KW-1185">Reference proteome</keyword>
<sequence>MIMYVINSDYPTLDGDYGGLTVLVVVRRAHPSLFASGGRVTAEVVAPDGDKRPAPLGRSQRHCTNFRWLTRKEDFERRIRKRIADNGRRKESPLVPEDRFPANKGVEFRSIFGLSSQGNRSTSTSKRATMEL</sequence>
<comment type="caution">
    <text evidence="1">The sequence shown here is derived from an EMBL/GenBank/DDBJ whole genome shotgun (WGS) entry which is preliminary data.</text>
</comment>
<name>A0A4C1UY83_EUMVA</name>
<proteinExistence type="predicted"/>
<dbReference type="Proteomes" id="UP000299102">
    <property type="component" value="Unassembled WGS sequence"/>
</dbReference>
<accession>A0A4C1UY83</accession>
<evidence type="ECO:0000313" key="1">
    <source>
        <dbReference type="EMBL" id="GBP31418.1"/>
    </source>
</evidence>
<reference evidence="1 2" key="1">
    <citation type="journal article" date="2019" name="Commun. Biol.">
        <title>The bagworm genome reveals a unique fibroin gene that provides high tensile strength.</title>
        <authorList>
            <person name="Kono N."/>
            <person name="Nakamura H."/>
            <person name="Ohtoshi R."/>
            <person name="Tomita M."/>
            <person name="Numata K."/>
            <person name="Arakawa K."/>
        </authorList>
    </citation>
    <scope>NUCLEOTIDE SEQUENCE [LARGE SCALE GENOMIC DNA]</scope>
</reference>